<dbReference type="InterPro" id="IPR001764">
    <property type="entry name" value="Glyco_hydro_3_N"/>
</dbReference>
<dbReference type="InterPro" id="IPR013783">
    <property type="entry name" value="Ig-like_fold"/>
</dbReference>
<proteinExistence type="inferred from homology"/>
<dbReference type="InterPro" id="IPR002772">
    <property type="entry name" value="Glyco_hydro_3_C"/>
</dbReference>
<evidence type="ECO:0000256" key="2">
    <source>
        <dbReference type="ARBA" id="ARBA00005336"/>
    </source>
</evidence>
<dbReference type="InterPro" id="IPR050288">
    <property type="entry name" value="Cellulose_deg_GH3"/>
</dbReference>
<sequence>MSDFDPDQLAQELTIEEACTLLHGKDFWRLNGVPRLGIPSGFKVSDGPNGARGQDFLGGVTASCFPAGSCLGASFDVELAREVGKALARETRSKSACMLLGPTVNIHRSPLGGRNFESFSEDPVLTGLMASAYIQGLQSDGISATIKHFVCNDSETDRRTMSVVVEERTLREIYLRPFQIAFAKASPWGMMTSYNKVNGTYVGEQERLLQSVVREEWGVKDMMIVSDWWAVYSTTEAVLGGIDLEMPDSHFRGGGKLIEAAKGSKKVEAAVRRSAAKVLGLIKRAGGRNLQPELPERAEDLPEVRNFIRRAGAEGAVLLKNKDSILPLSKAMPIAVTGAFASVALAHGGGSASLNAHRKVSPLDGIRDYFTHIHYAPGAPADLLLPVVSSTPEGETGCVVEFVNPDGVLVETRHLSSSYLSALDRYPKDLQPGWTAIMRLKLRPATSGRHSLQISSPAEAILSIDGRELCRTEENPARRDYFLQAVLHKIAATAEIDMVAGQTYDVSIKYTSNEDYLYATNYTLNGVRFGFRESVDEDAVISQAVRVAEEAGTCVVCVGHSSDYETEGFDRDDLRLLGRQDDLIQALAESSAKVIVCVFTGCPIAMPWLDNVDAVIQCGYAGQELGYAVTDILSGVKNPSGRLVVTYPKRLEDNPSHGNFPGEGERVVYAEGTFVGYRHYVSRGVVSQFPFGFGLSYTSFSVDKLSVEGFDSFGPGRTCTLTVRVTNNGSVSGRHVVLLFVLPGDTASPVTRSAISLEA</sequence>
<dbReference type="EC" id="3.2.1.21" evidence="3"/>
<evidence type="ECO:0000313" key="8">
    <source>
        <dbReference type="Proteomes" id="UP000279259"/>
    </source>
</evidence>
<evidence type="ECO:0000256" key="1">
    <source>
        <dbReference type="ARBA" id="ARBA00000448"/>
    </source>
</evidence>
<dbReference type="Gene3D" id="2.60.40.10">
    <property type="entry name" value="Immunoglobulins"/>
    <property type="match status" value="1"/>
</dbReference>
<comment type="catalytic activity">
    <reaction evidence="1">
        <text>Hydrolysis of terminal, non-reducing beta-D-glucosyl residues with release of beta-D-glucose.</text>
        <dbReference type="EC" id="3.2.1.21"/>
    </reaction>
</comment>
<name>A0A427YGS7_9TREE</name>
<dbReference type="AlphaFoldDB" id="A0A427YGS7"/>
<protein>
    <recommendedName>
        <fullName evidence="3">beta-glucosidase</fullName>
        <ecNumber evidence="3">3.2.1.21</ecNumber>
    </recommendedName>
</protein>
<dbReference type="PROSITE" id="PS51820">
    <property type="entry name" value="PA14"/>
    <property type="match status" value="1"/>
</dbReference>
<dbReference type="PANTHER" id="PTHR42715:SF3">
    <property type="entry name" value="BETA-GLUCOSIDASE B-RELATED"/>
    <property type="match status" value="1"/>
</dbReference>
<dbReference type="InterPro" id="IPR036881">
    <property type="entry name" value="Glyco_hydro_3_C_sf"/>
</dbReference>
<dbReference type="Pfam" id="PF01915">
    <property type="entry name" value="Glyco_hydro_3_C"/>
    <property type="match status" value="1"/>
</dbReference>
<gene>
    <name evidence="7" type="ORF">EHS25_001614</name>
</gene>
<keyword evidence="8" id="KW-1185">Reference proteome</keyword>
<feature type="domain" description="PA14" evidence="6">
    <location>
        <begin position="393"/>
        <end position="545"/>
    </location>
</feature>
<dbReference type="InterPro" id="IPR036962">
    <property type="entry name" value="Glyco_hydro_3_N_sf"/>
</dbReference>
<dbReference type="Gene3D" id="3.20.20.300">
    <property type="entry name" value="Glycoside hydrolase, family 3, N-terminal domain"/>
    <property type="match status" value="1"/>
</dbReference>
<dbReference type="Gene3D" id="2.60.120.260">
    <property type="entry name" value="Galactose-binding domain-like"/>
    <property type="match status" value="1"/>
</dbReference>
<dbReference type="SUPFAM" id="SSF56988">
    <property type="entry name" value="Anthrax protective antigen"/>
    <property type="match status" value="1"/>
</dbReference>
<keyword evidence="4" id="KW-0378">Hydrolase</keyword>
<dbReference type="OrthoDB" id="47059at2759"/>
<evidence type="ECO:0000313" key="7">
    <source>
        <dbReference type="EMBL" id="RSH90280.1"/>
    </source>
</evidence>
<organism evidence="7 8">
    <name type="scientific">Saitozyma podzolica</name>
    <dbReference type="NCBI Taxonomy" id="1890683"/>
    <lineage>
        <taxon>Eukaryota</taxon>
        <taxon>Fungi</taxon>
        <taxon>Dikarya</taxon>
        <taxon>Basidiomycota</taxon>
        <taxon>Agaricomycotina</taxon>
        <taxon>Tremellomycetes</taxon>
        <taxon>Tremellales</taxon>
        <taxon>Trimorphomycetaceae</taxon>
        <taxon>Saitozyma</taxon>
    </lineage>
</organism>
<evidence type="ECO:0000256" key="5">
    <source>
        <dbReference type="ARBA" id="ARBA00023295"/>
    </source>
</evidence>
<comment type="caution">
    <text evidence="7">The sequence shown here is derived from an EMBL/GenBank/DDBJ whole genome shotgun (WGS) entry which is preliminary data.</text>
</comment>
<keyword evidence="5" id="KW-0326">Glycosidase</keyword>
<dbReference type="Proteomes" id="UP000279259">
    <property type="component" value="Unassembled WGS sequence"/>
</dbReference>
<dbReference type="InterPro" id="IPR037524">
    <property type="entry name" value="PA14/GLEYA"/>
</dbReference>
<dbReference type="SUPFAM" id="SSF52279">
    <property type="entry name" value="Beta-D-glucan exohydrolase, C-terminal domain"/>
    <property type="match status" value="1"/>
</dbReference>
<dbReference type="EMBL" id="RSCD01000011">
    <property type="protein sequence ID" value="RSH90280.1"/>
    <property type="molecule type" value="Genomic_DNA"/>
</dbReference>
<dbReference type="InterPro" id="IPR017853">
    <property type="entry name" value="GH"/>
</dbReference>
<dbReference type="Gene3D" id="3.40.50.1700">
    <property type="entry name" value="Glycoside hydrolase family 3 C-terminal domain"/>
    <property type="match status" value="1"/>
</dbReference>
<dbReference type="GO" id="GO:0009251">
    <property type="term" value="P:glucan catabolic process"/>
    <property type="evidence" value="ECO:0007669"/>
    <property type="project" value="TreeGrafter"/>
</dbReference>
<reference evidence="7 8" key="1">
    <citation type="submission" date="2018-11" db="EMBL/GenBank/DDBJ databases">
        <title>Genome sequence of Saitozyma podzolica DSM 27192.</title>
        <authorList>
            <person name="Aliyu H."/>
            <person name="Gorte O."/>
            <person name="Ochsenreither K."/>
        </authorList>
    </citation>
    <scope>NUCLEOTIDE SEQUENCE [LARGE SCALE GENOMIC DNA]</scope>
    <source>
        <strain evidence="7 8">DSM 27192</strain>
    </source>
</reference>
<evidence type="ECO:0000259" key="6">
    <source>
        <dbReference type="PROSITE" id="PS51820"/>
    </source>
</evidence>
<accession>A0A427YGS7</accession>
<dbReference type="SUPFAM" id="SSF51445">
    <property type="entry name" value="(Trans)glycosidases"/>
    <property type="match status" value="1"/>
</dbReference>
<dbReference type="PANTHER" id="PTHR42715">
    <property type="entry name" value="BETA-GLUCOSIDASE"/>
    <property type="match status" value="1"/>
</dbReference>
<dbReference type="PRINTS" id="PR00133">
    <property type="entry name" value="GLHYDRLASE3"/>
</dbReference>
<dbReference type="STRING" id="1890683.A0A427YGS7"/>
<dbReference type="GO" id="GO:0008422">
    <property type="term" value="F:beta-glucosidase activity"/>
    <property type="evidence" value="ECO:0007669"/>
    <property type="project" value="UniProtKB-EC"/>
</dbReference>
<evidence type="ECO:0000256" key="4">
    <source>
        <dbReference type="ARBA" id="ARBA00022801"/>
    </source>
</evidence>
<comment type="similarity">
    <text evidence="2">Belongs to the glycosyl hydrolase 3 family.</text>
</comment>
<evidence type="ECO:0000256" key="3">
    <source>
        <dbReference type="ARBA" id="ARBA00012744"/>
    </source>
</evidence>
<dbReference type="Pfam" id="PF00933">
    <property type="entry name" value="Glyco_hydro_3"/>
    <property type="match status" value="1"/>
</dbReference>